<evidence type="ECO:0000256" key="1">
    <source>
        <dbReference type="ARBA" id="ARBA00022801"/>
    </source>
</evidence>
<dbReference type="RefSeq" id="WP_216324845.1">
    <property type="nucleotide sequence ID" value="NZ_JAHKRT010000005.1"/>
</dbReference>
<dbReference type="EMBL" id="JAHKRT010000005">
    <property type="protein sequence ID" value="MBU3078511.1"/>
    <property type="molecule type" value="Genomic_DNA"/>
</dbReference>
<dbReference type="PANTHER" id="PTHR43176">
    <property type="entry name" value="3-HYDROXYISOBUTYRYL-COA HYDROLASE-RELATED"/>
    <property type="match status" value="1"/>
</dbReference>
<evidence type="ECO:0000259" key="2">
    <source>
        <dbReference type="Pfam" id="PF16113"/>
    </source>
</evidence>
<protein>
    <submittedName>
        <fullName evidence="3">Enoyl-CoA hydratase/isomerase family protein</fullName>
    </submittedName>
</protein>
<dbReference type="Proteomes" id="UP000776276">
    <property type="component" value="Unassembled WGS sequence"/>
</dbReference>
<sequence>MSELPVHADVICEADGAVARIRLNRPKALHALTTAMCRTMLDALVGWQADEAIRLILLDHAQGRGFCAGGDVRAIAADPSLGPDFFGTEYRLNHRLFTSMTPIVSFLDGVTMGGGVGIGLPCRWRVATERTVLAMPETTIGLFPDVGGGWYLSRLPGRIGQYLALTGTRLDGAECFALGLATHYVPSDNLDDLKLRLAAQPDRAEAILEEFSAPAPDAAILGQREAIDRLFASDNYEEILAALDADGSDWAKAQLATLAPKSPQSCKVSLELLRRSAGLGDFADEMAMEYGLAVHVCARPDFAEGVRALLVDKDNSPRWDPPTPAGVTPALLDALFAPPEGGQWAPA</sequence>
<dbReference type="InterPro" id="IPR032259">
    <property type="entry name" value="HIBYL-CoA-H"/>
</dbReference>
<dbReference type="InterPro" id="IPR045004">
    <property type="entry name" value="ECH_dom"/>
</dbReference>
<dbReference type="Pfam" id="PF16113">
    <property type="entry name" value="ECH_2"/>
    <property type="match status" value="1"/>
</dbReference>
<feature type="domain" description="Enoyl-CoA hydratase/isomerase" evidence="2">
    <location>
        <begin position="19"/>
        <end position="336"/>
    </location>
</feature>
<accession>A0ABS6BJM3</accession>
<keyword evidence="1" id="KW-0378">Hydrolase</keyword>
<evidence type="ECO:0000313" key="3">
    <source>
        <dbReference type="EMBL" id="MBU3078511.1"/>
    </source>
</evidence>
<comment type="caution">
    <text evidence="3">The sequence shown here is derived from an EMBL/GenBank/DDBJ whole genome shotgun (WGS) entry which is preliminary data.</text>
</comment>
<organism evidence="3 4">
    <name type="scientific">Sphingomonas quercus</name>
    <dbReference type="NCBI Taxonomy" id="2842451"/>
    <lineage>
        <taxon>Bacteria</taxon>
        <taxon>Pseudomonadati</taxon>
        <taxon>Pseudomonadota</taxon>
        <taxon>Alphaproteobacteria</taxon>
        <taxon>Sphingomonadales</taxon>
        <taxon>Sphingomonadaceae</taxon>
        <taxon>Sphingomonas</taxon>
    </lineage>
</organism>
<keyword evidence="4" id="KW-1185">Reference proteome</keyword>
<dbReference type="PANTHER" id="PTHR43176:SF3">
    <property type="entry name" value="3-HYDROXYISOBUTYRYL-COA HYDROLASE, MITOCHONDRIAL"/>
    <property type="match status" value="1"/>
</dbReference>
<reference evidence="3 4" key="1">
    <citation type="submission" date="2021-06" db="EMBL/GenBank/DDBJ databases">
        <title>Sphingomonas sp. XMGL2, whole genome shotgun sequencing project.</title>
        <authorList>
            <person name="Zhao G."/>
            <person name="Shen L."/>
        </authorList>
    </citation>
    <scope>NUCLEOTIDE SEQUENCE [LARGE SCALE GENOMIC DNA]</scope>
    <source>
        <strain evidence="3 4">XMGL2</strain>
    </source>
</reference>
<name>A0ABS6BJM3_9SPHN</name>
<dbReference type="CDD" id="cd06558">
    <property type="entry name" value="crotonase-like"/>
    <property type="match status" value="1"/>
</dbReference>
<gene>
    <name evidence="3" type="ORF">KOF26_11580</name>
</gene>
<evidence type="ECO:0000313" key="4">
    <source>
        <dbReference type="Proteomes" id="UP000776276"/>
    </source>
</evidence>
<dbReference type="NCBIfam" id="NF004127">
    <property type="entry name" value="PRK05617.1"/>
    <property type="match status" value="1"/>
</dbReference>
<proteinExistence type="predicted"/>